<dbReference type="PANTHER" id="PTHR10598">
    <property type="entry name" value="SET1/ASH2 HISTONE METHYLTRANSFERASE COMPLEX SUBUNIT ASH2"/>
    <property type="match status" value="1"/>
</dbReference>
<keyword evidence="5" id="KW-0808">Transferase</keyword>
<feature type="domain" description="B30.2/SPRY" evidence="4">
    <location>
        <begin position="54"/>
        <end position="256"/>
    </location>
</feature>
<evidence type="ECO:0000256" key="3">
    <source>
        <dbReference type="SAM" id="MobiDB-lite"/>
    </source>
</evidence>
<evidence type="ECO:0000256" key="2">
    <source>
        <dbReference type="ARBA" id="ARBA00023242"/>
    </source>
</evidence>
<dbReference type="GO" id="GO:0000976">
    <property type="term" value="F:transcription cis-regulatory region binding"/>
    <property type="evidence" value="ECO:0007669"/>
    <property type="project" value="TreeGrafter"/>
</dbReference>
<dbReference type="GO" id="GO:0032259">
    <property type="term" value="P:methylation"/>
    <property type="evidence" value="ECO:0007669"/>
    <property type="project" value="UniProtKB-KW"/>
</dbReference>
<dbReference type="EMBL" id="AZIL01001306">
    <property type="protein sequence ID" value="EWM24239.1"/>
    <property type="molecule type" value="Genomic_DNA"/>
</dbReference>
<feature type="compositionally biased region" description="Polar residues" evidence="3">
    <location>
        <begin position="27"/>
        <end position="39"/>
    </location>
</feature>
<comment type="subcellular location">
    <subcellularLocation>
        <location evidence="1">Nucleus</location>
    </subcellularLocation>
</comment>
<dbReference type="InterPro" id="IPR013320">
    <property type="entry name" value="ConA-like_dom_sf"/>
</dbReference>
<feature type="region of interest" description="Disordered" evidence="3">
    <location>
        <begin position="382"/>
        <end position="437"/>
    </location>
</feature>
<evidence type="ECO:0000259" key="4">
    <source>
        <dbReference type="PROSITE" id="PS50188"/>
    </source>
</evidence>
<dbReference type="Pfam" id="PF00622">
    <property type="entry name" value="SPRY"/>
    <property type="match status" value="1"/>
</dbReference>
<dbReference type="GO" id="GO:0008168">
    <property type="term" value="F:methyltransferase activity"/>
    <property type="evidence" value="ECO:0007669"/>
    <property type="project" value="UniProtKB-KW"/>
</dbReference>
<feature type="compositionally biased region" description="Basic and acidic residues" evidence="3">
    <location>
        <begin position="396"/>
        <end position="426"/>
    </location>
</feature>
<accession>W7TV98</accession>
<organism evidence="5 6">
    <name type="scientific">Nannochloropsis gaditana</name>
    <dbReference type="NCBI Taxonomy" id="72520"/>
    <lineage>
        <taxon>Eukaryota</taxon>
        <taxon>Sar</taxon>
        <taxon>Stramenopiles</taxon>
        <taxon>Ochrophyta</taxon>
        <taxon>Eustigmatophyceae</taxon>
        <taxon>Eustigmatales</taxon>
        <taxon>Monodopsidaceae</taxon>
        <taxon>Nannochloropsis</taxon>
    </lineage>
</organism>
<dbReference type="SUPFAM" id="SSF49899">
    <property type="entry name" value="Concanavalin A-like lectins/glucanases"/>
    <property type="match status" value="1"/>
</dbReference>
<evidence type="ECO:0000313" key="6">
    <source>
        <dbReference type="Proteomes" id="UP000019335"/>
    </source>
</evidence>
<dbReference type="PROSITE" id="PS50188">
    <property type="entry name" value="B302_SPRY"/>
    <property type="match status" value="1"/>
</dbReference>
<dbReference type="InterPro" id="IPR037353">
    <property type="entry name" value="ASH2"/>
</dbReference>
<name>W7TV98_9STRA</name>
<dbReference type="InterPro" id="IPR043136">
    <property type="entry name" value="B30.2/SPRY_sf"/>
</dbReference>
<dbReference type="InterPro" id="IPR001870">
    <property type="entry name" value="B30.2/SPRY"/>
</dbReference>
<dbReference type="InterPro" id="IPR003877">
    <property type="entry name" value="SPRY_dom"/>
</dbReference>
<reference evidence="5 6" key="1">
    <citation type="journal article" date="2014" name="Mol. Plant">
        <title>Chromosome Scale Genome Assembly and Transcriptome Profiling of Nannochloropsis gaditana in Nitrogen Depletion.</title>
        <authorList>
            <person name="Corteggiani Carpinelli E."/>
            <person name="Telatin A."/>
            <person name="Vitulo N."/>
            <person name="Forcato C."/>
            <person name="D'Angelo M."/>
            <person name="Schiavon R."/>
            <person name="Vezzi A."/>
            <person name="Giacometti G.M."/>
            <person name="Morosinotto T."/>
            <person name="Valle G."/>
        </authorList>
    </citation>
    <scope>NUCLEOTIDE SEQUENCE [LARGE SCALE GENOMIC DNA]</scope>
    <source>
        <strain evidence="5 6">B-31</strain>
    </source>
</reference>
<keyword evidence="5" id="KW-0489">Methyltransferase</keyword>
<feature type="region of interest" description="Disordered" evidence="3">
    <location>
        <begin position="26"/>
        <end position="66"/>
    </location>
</feature>
<keyword evidence="2" id="KW-0539">Nucleus</keyword>
<dbReference type="CDD" id="cd12872">
    <property type="entry name" value="SPRY_Ash2"/>
    <property type="match status" value="1"/>
</dbReference>
<dbReference type="AlphaFoldDB" id="W7TV98"/>
<keyword evidence="6" id="KW-1185">Reference proteome</keyword>
<gene>
    <name evidence="5" type="ORF">Naga_100020g4</name>
</gene>
<sequence length="437" mass="46503">MSKRSSAADTLSPSFLTSAALELVSPTDASPQGNVSGSHAPSKRTRSTVATAAATASAPPGGKTLPLIEVPKHVTFSIKESAPQLFLSRDLMEVTGCRAGYRMAKGSDCVYSGNWYWECEILEDARTVTAATGGDRQSEERAEEDCPHFRVGWATKQGNLQAPVGYDKHSFGYRDVAGSKIHKCERVDYYGEAYGPGDVVGCMICLPILPEHMRETALNVGGNSVQAPGFPPPFLPREEVGVSTTSVVGGVGVIGVAGVAGSASYGRQGGRKGSGPDEDACEDPLLQRELDALGNHIRFFKNGKDQGPAYTQIPGARYYPAVSLYLAGRVRGNFGPSLIYPPQTSIPFSPVAALKGGLKRDELALHNQAVNERRAALAARRQRQEATEQQEGGRLVGERHQQVVGVKEVREEAGNTDERGGEEREGGPAGRVAGHNS</sequence>
<dbReference type="OrthoDB" id="10266026at2759"/>
<feature type="compositionally biased region" description="Low complexity" evidence="3">
    <location>
        <begin position="47"/>
        <end position="64"/>
    </location>
</feature>
<dbReference type="Proteomes" id="UP000019335">
    <property type="component" value="Chromosome 14"/>
</dbReference>
<evidence type="ECO:0000313" key="5">
    <source>
        <dbReference type="EMBL" id="EWM24239.1"/>
    </source>
</evidence>
<dbReference type="GO" id="GO:0048188">
    <property type="term" value="C:Set1C/COMPASS complex"/>
    <property type="evidence" value="ECO:0007669"/>
    <property type="project" value="InterPro"/>
</dbReference>
<dbReference type="Gene3D" id="2.60.120.920">
    <property type="match status" value="1"/>
</dbReference>
<comment type="caution">
    <text evidence="5">The sequence shown here is derived from an EMBL/GenBank/DDBJ whole genome shotgun (WGS) entry which is preliminary data.</text>
</comment>
<protein>
    <submittedName>
        <fullName evidence="5">Set1 ash2 histone methyltransferase complex subunit ash2</fullName>
    </submittedName>
</protein>
<dbReference type="PANTHER" id="PTHR10598:SF0">
    <property type="entry name" value="SET1_ASH2 HISTONE METHYLTRANSFERASE COMPLEX SUBUNIT ASH2"/>
    <property type="match status" value="1"/>
</dbReference>
<proteinExistence type="predicted"/>
<evidence type="ECO:0000256" key="1">
    <source>
        <dbReference type="ARBA" id="ARBA00004123"/>
    </source>
</evidence>
<dbReference type="SMART" id="SM00449">
    <property type="entry name" value="SPRY"/>
    <property type="match status" value="1"/>
</dbReference>